<feature type="compositionally biased region" description="Basic and acidic residues" evidence="1">
    <location>
        <begin position="332"/>
        <end position="347"/>
    </location>
</feature>
<feature type="compositionally biased region" description="Low complexity" evidence="1">
    <location>
        <begin position="800"/>
        <end position="813"/>
    </location>
</feature>
<feature type="chain" id="PRO_5042547281" evidence="2">
    <location>
        <begin position="24"/>
        <end position="854"/>
    </location>
</feature>
<dbReference type="AlphaFoldDB" id="A0AAJ7PB91"/>
<dbReference type="PANTHER" id="PTHR48148:SF2">
    <property type="entry name" value="PA14 DOMAIN-CONTAINING PROTEIN"/>
    <property type="match status" value="1"/>
</dbReference>
<feature type="signal peptide" evidence="2">
    <location>
        <begin position="1"/>
        <end position="23"/>
    </location>
</feature>
<gene>
    <name evidence="5" type="primary">LOC108865277</name>
</gene>
<feature type="region of interest" description="Disordered" evidence="1">
    <location>
        <begin position="747"/>
        <end position="854"/>
    </location>
</feature>
<evidence type="ECO:0000313" key="5">
    <source>
        <dbReference type="RefSeq" id="XP_018497677.2"/>
    </source>
</evidence>
<evidence type="ECO:0000313" key="4">
    <source>
        <dbReference type="Proteomes" id="UP000694867"/>
    </source>
</evidence>
<feature type="region of interest" description="Disordered" evidence="1">
    <location>
        <begin position="324"/>
        <end position="366"/>
    </location>
</feature>
<dbReference type="RefSeq" id="XP_018497677.2">
    <property type="nucleotide sequence ID" value="XM_018642161.2"/>
</dbReference>
<feature type="compositionally biased region" description="Pro residues" evidence="1">
    <location>
        <begin position="790"/>
        <end position="799"/>
    </location>
</feature>
<feature type="domain" description="DUF4758" evidence="3">
    <location>
        <begin position="189"/>
        <end position="268"/>
    </location>
</feature>
<dbReference type="KEGG" id="goe:108865277"/>
<dbReference type="Proteomes" id="UP000694867">
    <property type="component" value="Unplaced"/>
</dbReference>
<reference evidence="5" key="1">
    <citation type="submission" date="2025-08" db="UniProtKB">
        <authorList>
            <consortium name="RefSeq"/>
        </authorList>
    </citation>
    <scope>IDENTIFICATION</scope>
</reference>
<proteinExistence type="predicted"/>
<feature type="compositionally biased region" description="Polar residues" evidence="1">
    <location>
        <begin position="348"/>
        <end position="363"/>
    </location>
</feature>
<dbReference type="Pfam" id="PF15950">
    <property type="entry name" value="DUF4758"/>
    <property type="match status" value="1"/>
</dbReference>
<accession>A0AAJ7PB91</accession>
<protein>
    <submittedName>
        <fullName evidence="5">Flocculation protein FLO11-like</fullName>
    </submittedName>
</protein>
<keyword evidence="4" id="KW-1185">Reference proteome</keyword>
<feature type="compositionally biased region" description="Low complexity" evidence="1">
    <location>
        <begin position="776"/>
        <end position="789"/>
    </location>
</feature>
<sequence length="854" mass="91611">MAFKAIVALACALAIMGTNKVDAVNALPEPEALIQPSPSDLPTVTVRGFLNFRTTVDGTVIVFTPSSETPQQPANEALAPTKAAKVEFGPESTVLKSGTPKDSSLDKSQDFQDLSQANKVFGFEIEPDDVEESIPPRINPSSTKSWSPSSSSRSAIFPVKASSSSSIAKAATAKGNSAKWSPKSSPKSASKASASASTKSFGKIVTQTNAPVTRIVENTANSAAYPTGLVTVLGGTMVSHGATTIHETKVIGTYIQGKYAQILESTSKIIQPTPKARNVAPSPTYIAPGQTASTSPNLQVIERRLDDDSMEKFLQSSFKSATDFRPQAKQTARLEPKFTETVEDDNKIQNSKRQGARSQSSTARLRYTPLQKSHSVRLNRFKVRLTSRYEDQTALPSEVEQLNAFDSHVKALDLDDPLLNIDPARITWIPTTITSLVTLRAGHRKSVIRTLTIKTSIPTTIEASEVLSNGISDNGIEPTPSLVQSRTYSTEQHTWRTSLVPASHDGQTSMQTITESFVIRKFVTAYRTMPTGETSEEAANETLSTLDDSEDADAYIKNLLAGGINATATTKNEVAQASMNILNELQNALQKNPLAALLLGLTSQLQPSLQTVTKSSTYLTTDTLYNTKVVSFYDGRRTRSKTLRDSIGTTERTLTSYSTEVITVSPTQQFPFPFLLQPTPTPSYSTVTSLLTTVTTGTSYSSKIFTLIYNAFSTRYRTVTSSSTYPTTLVVTSSSSFLVQPTMYPGYPPQHGYPPQPGYPPQYPAQQPAPAPPAPVTQTVPAAPVVQVAPSPPPAPAPAAPEVKPSSVVPVSTNSEAPESRPEGAASDESEVESDSPAAPSPVDVGFEVEEPSE</sequence>
<feature type="compositionally biased region" description="Low complexity" evidence="1">
    <location>
        <begin position="835"/>
        <end position="845"/>
    </location>
</feature>
<keyword evidence="2" id="KW-0732">Signal</keyword>
<organism evidence="4 5">
    <name type="scientific">Galendromus occidentalis</name>
    <name type="common">western predatory mite</name>
    <dbReference type="NCBI Taxonomy" id="34638"/>
    <lineage>
        <taxon>Eukaryota</taxon>
        <taxon>Metazoa</taxon>
        <taxon>Ecdysozoa</taxon>
        <taxon>Arthropoda</taxon>
        <taxon>Chelicerata</taxon>
        <taxon>Arachnida</taxon>
        <taxon>Acari</taxon>
        <taxon>Parasitiformes</taxon>
        <taxon>Mesostigmata</taxon>
        <taxon>Gamasina</taxon>
        <taxon>Phytoseioidea</taxon>
        <taxon>Phytoseiidae</taxon>
        <taxon>Typhlodrominae</taxon>
        <taxon>Galendromus</taxon>
    </lineage>
</organism>
<evidence type="ECO:0000256" key="1">
    <source>
        <dbReference type="SAM" id="MobiDB-lite"/>
    </source>
</evidence>
<evidence type="ECO:0000259" key="3">
    <source>
        <dbReference type="Pfam" id="PF15950"/>
    </source>
</evidence>
<dbReference type="GeneID" id="108865277"/>
<feature type="compositionally biased region" description="Pro residues" evidence="1">
    <location>
        <begin position="747"/>
        <end position="775"/>
    </location>
</feature>
<feature type="region of interest" description="Disordered" evidence="1">
    <location>
        <begin position="173"/>
        <end position="200"/>
    </location>
</feature>
<evidence type="ECO:0000256" key="2">
    <source>
        <dbReference type="SAM" id="SignalP"/>
    </source>
</evidence>
<dbReference type="InterPro" id="IPR031866">
    <property type="entry name" value="DUF4758"/>
</dbReference>
<name>A0AAJ7PB91_9ACAR</name>
<feature type="region of interest" description="Disordered" evidence="1">
    <location>
        <begin position="125"/>
        <end position="152"/>
    </location>
</feature>
<dbReference type="PANTHER" id="PTHR48148">
    <property type="entry name" value="KERATINOCYTE PROLINE-RICH PROTEIN"/>
    <property type="match status" value="1"/>
</dbReference>
<feature type="compositionally biased region" description="Low complexity" evidence="1">
    <location>
        <begin position="141"/>
        <end position="152"/>
    </location>
</feature>